<organism evidence="1 2">
    <name type="scientific">Bauhinia variegata</name>
    <name type="common">Purple orchid tree</name>
    <name type="synonym">Phanera variegata</name>
    <dbReference type="NCBI Taxonomy" id="167791"/>
    <lineage>
        <taxon>Eukaryota</taxon>
        <taxon>Viridiplantae</taxon>
        <taxon>Streptophyta</taxon>
        <taxon>Embryophyta</taxon>
        <taxon>Tracheophyta</taxon>
        <taxon>Spermatophyta</taxon>
        <taxon>Magnoliopsida</taxon>
        <taxon>eudicotyledons</taxon>
        <taxon>Gunneridae</taxon>
        <taxon>Pentapetalae</taxon>
        <taxon>rosids</taxon>
        <taxon>fabids</taxon>
        <taxon>Fabales</taxon>
        <taxon>Fabaceae</taxon>
        <taxon>Cercidoideae</taxon>
        <taxon>Cercideae</taxon>
        <taxon>Bauhiniinae</taxon>
        <taxon>Bauhinia</taxon>
    </lineage>
</organism>
<dbReference type="Proteomes" id="UP000828941">
    <property type="component" value="Chromosome 11"/>
</dbReference>
<dbReference type="EMBL" id="CM039436">
    <property type="protein sequence ID" value="KAI4313299.1"/>
    <property type="molecule type" value="Genomic_DNA"/>
</dbReference>
<protein>
    <submittedName>
        <fullName evidence="1">Uncharacterized protein</fullName>
    </submittedName>
</protein>
<reference evidence="1 2" key="1">
    <citation type="journal article" date="2022" name="DNA Res.">
        <title>Chromosomal-level genome assembly of the orchid tree Bauhinia variegata (Leguminosae; Cercidoideae) supports the allotetraploid origin hypothesis of Bauhinia.</title>
        <authorList>
            <person name="Zhong Y."/>
            <person name="Chen Y."/>
            <person name="Zheng D."/>
            <person name="Pang J."/>
            <person name="Liu Y."/>
            <person name="Luo S."/>
            <person name="Meng S."/>
            <person name="Qian L."/>
            <person name="Wei D."/>
            <person name="Dai S."/>
            <person name="Zhou R."/>
        </authorList>
    </citation>
    <scope>NUCLEOTIDE SEQUENCE [LARGE SCALE GENOMIC DNA]</scope>
    <source>
        <strain evidence="1">BV-YZ2020</strain>
    </source>
</reference>
<proteinExistence type="predicted"/>
<accession>A0ACB9LPV5</accession>
<sequence length="234" mass="27307">MLHGLYFKLKPRLRKNYVESINYNNFTIRLVDPGVQQTDCSSIPRFFFYRQNLTRSIDVCGDDYPFGYYLFQHVIYLNCSNRVTDDPKYVDPASCIHWNSNGYIYAIAGGISAKRLKVECRLMMSAATSLWGLDDCVFKDCTYNESFSYTDIHRALVFGFEVNWVNGVCEDYCGQNKCYYIYDAERVECIDGPNRDYPEHTPLGIYKENCGNLSKLRIFAEEYLYGIRRGKIFC</sequence>
<comment type="caution">
    <text evidence="1">The sequence shown here is derived from an EMBL/GenBank/DDBJ whole genome shotgun (WGS) entry which is preliminary data.</text>
</comment>
<evidence type="ECO:0000313" key="2">
    <source>
        <dbReference type="Proteomes" id="UP000828941"/>
    </source>
</evidence>
<name>A0ACB9LPV5_BAUVA</name>
<gene>
    <name evidence="1" type="ORF">L6164_026290</name>
</gene>
<keyword evidence="2" id="KW-1185">Reference proteome</keyword>
<evidence type="ECO:0000313" key="1">
    <source>
        <dbReference type="EMBL" id="KAI4313299.1"/>
    </source>
</evidence>